<dbReference type="EC" id="2.7.4.7" evidence="6"/>
<sequence>MNIAMTIAGSDSGGGAGIQADLKTFQELGVFGTSAITALTAQNTLGVEGIFSADPSFVQQQIEVVMKDMPVKAVKTGMLFSAEIIEAVTHSLRDKETQLVVDPVMIAKGGASLLQHEAVTALKKTLLPRATVLTPNIPEAEVISGIEIKSPKDLEKAANAMLAMGVSCVIIKGGHLEGKDAVDTVYFQDGSFFSMQTKRISTVQTHGTGCTFSAALTAFLAQGFSLKSAIIEAKKFVHLAIQHPLNIGNGHGPTNHFAYKKLSGNCEVTISEEREFSSLSDYGHAKLH</sequence>
<dbReference type="GO" id="GO:0005524">
    <property type="term" value="F:ATP binding"/>
    <property type="evidence" value="ECO:0007669"/>
    <property type="project" value="UniProtKB-KW"/>
</dbReference>
<proteinExistence type="inferred from homology"/>
<evidence type="ECO:0000259" key="16">
    <source>
        <dbReference type="Pfam" id="PF08543"/>
    </source>
</evidence>
<protein>
    <recommendedName>
        <fullName evidence="7">Hydroxymethylpyrimidine/phosphomethylpyrimidine kinase</fullName>
        <ecNumber evidence="5">2.7.1.49</ecNumber>
        <ecNumber evidence="6">2.7.4.7</ecNumber>
    </recommendedName>
    <alternativeName>
        <fullName evidence="14">Hydroxymethylpyrimidine kinase</fullName>
    </alternativeName>
    <alternativeName>
        <fullName evidence="15">Hydroxymethylpyrimidine phosphate kinase</fullName>
    </alternativeName>
</protein>
<evidence type="ECO:0000313" key="18">
    <source>
        <dbReference type="Proteomes" id="UP000076021"/>
    </source>
</evidence>
<name>A0A143HG97_9BACL</name>
<dbReference type="KEGG" id="rst:ATY39_13150"/>
<evidence type="ECO:0000256" key="8">
    <source>
        <dbReference type="ARBA" id="ARBA00022679"/>
    </source>
</evidence>
<evidence type="ECO:0000256" key="7">
    <source>
        <dbReference type="ARBA" id="ARBA00019161"/>
    </source>
</evidence>
<evidence type="ECO:0000256" key="5">
    <source>
        <dbReference type="ARBA" id="ARBA00012135"/>
    </source>
</evidence>
<gene>
    <name evidence="17" type="ORF">ATY39_13150</name>
</gene>
<comment type="pathway">
    <text evidence="3">Cofactor biosynthesis; thiamine diphosphate biosynthesis; 4-amino-2-methyl-5-diphosphomethylpyrimidine from 5-amino-1-(5-phospho-D-ribosyl)imidazole: step 3/3.</text>
</comment>
<dbReference type="PANTHER" id="PTHR20858:SF17">
    <property type="entry name" value="HYDROXYMETHYLPYRIMIDINE_PHOSPHOMETHYLPYRIMIDINE KINASE THI20-RELATED"/>
    <property type="match status" value="1"/>
</dbReference>
<dbReference type="PANTHER" id="PTHR20858">
    <property type="entry name" value="PHOSPHOMETHYLPYRIMIDINE KINASE"/>
    <property type="match status" value="1"/>
</dbReference>
<dbReference type="STRING" id="241244.ATY39_13150"/>
<evidence type="ECO:0000256" key="11">
    <source>
        <dbReference type="ARBA" id="ARBA00022840"/>
    </source>
</evidence>
<comment type="similarity">
    <text evidence="4">Belongs to the ThiD family.</text>
</comment>
<comment type="catalytic activity">
    <reaction evidence="1">
        <text>4-amino-5-hydroxymethyl-2-methylpyrimidine + ATP = 4-amino-2-methyl-5-(phosphooxymethyl)pyrimidine + ADP + H(+)</text>
        <dbReference type="Rhea" id="RHEA:23096"/>
        <dbReference type="ChEBI" id="CHEBI:15378"/>
        <dbReference type="ChEBI" id="CHEBI:16892"/>
        <dbReference type="ChEBI" id="CHEBI:30616"/>
        <dbReference type="ChEBI" id="CHEBI:58354"/>
        <dbReference type="ChEBI" id="CHEBI:456216"/>
        <dbReference type="EC" id="2.7.1.49"/>
    </reaction>
</comment>
<comment type="pathway">
    <text evidence="13">Cofactor biosynthesis; thiamine diphosphate biosynthesis; 4-amino-2-methyl-5-diphosphomethylpyrimidine from 5-amino-1-(5-phospho-D-ribosyl)imidazole: step 2/3.</text>
</comment>
<organism evidence="17 18">
    <name type="scientific">Rummeliibacillus stabekisii</name>
    <dbReference type="NCBI Taxonomy" id="241244"/>
    <lineage>
        <taxon>Bacteria</taxon>
        <taxon>Bacillati</taxon>
        <taxon>Bacillota</taxon>
        <taxon>Bacilli</taxon>
        <taxon>Bacillales</taxon>
        <taxon>Caryophanaceae</taxon>
        <taxon>Rummeliibacillus</taxon>
    </lineage>
</organism>
<feature type="domain" description="Pyridoxamine kinase/Phosphomethylpyrimidine kinase" evidence="16">
    <location>
        <begin position="11"/>
        <end position="255"/>
    </location>
</feature>
<dbReference type="Proteomes" id="UP000076021">
    <property type="component" value="Chromosome"/>
</dbReference>
<dbReference type="GO" id="GO:0008902">
    <property type="term" value="F:hydroxymethylpyrimidine kinase activity"/>
    <property type="evidence" value="ECO:0007669"/>
    <property type="project" value="UniProtKB-EC"/>
</dbReference>
<dbReference type="GO" id="GO:0009228">
    <property type="term" value="P:thiamine biosynthetic process"/>
    <property type="evidence" value="ECO:0007669"/>
    <property type="project" value="UniProtKB-KW"/>
</dbReference>
<dbReference type="FunFam" id="3.40.1190.20:FF:000003">
    <property type="entry name" value="Phosphomethylpyrimidine kinase ThiD"/>
    <property type="match status" value="1"/>
</dbReference>
<keyword evidence="11" id="KW-0067">ATP-binding</keyword>
<dbReference type="Pfam" id="PF08543">
    <property type="entry name" value="Phos_pyr_kin"/>
    <property type="match status" value="1"/>
</dbReference>
<dbReference type="NCBIfam" id="TIGR00097">
    <property type="entry name" value="HMP-P_kinase"/>
    <property type="match status" value="1"/>
</dbReference>
<dbReference type="InterPro" id="IPR029056">
    <property type="entry name" value="Ribokinase-like"/>
</dbReference>
<dbReference type="RefSeq" id="WP_066790477.1">
    <property type="nucleotide sequence ID" value="NZ_CP014806.1"/>
</dbReference>
<evidence type="ECO:0000256" key="9">
    <source>
        <dbReference type="ARBA" id="ARBA00022741"/>
    </source>
</evidence>
<dbReference type="EC" id="2.7.1.49" evidence="5"/>
<dbReference type="GO" id="GO:0008972">
    <property type="term" value="F:phosphomethylpyrimidine kinase activity"/>
    <property type="evidence" value="ECO:0007669"/>
    <property type="project" value="UniProtKB-EC"/>
</dbReference>
<evidence type="ECO:0000256" key="15">
    <source>
        <dbReference type="ARBA" id="ARBA00043176"/>
    </source>
</evidence>
<dbReference type="EMBL" id="CP014806">
    <property type="protein sequence ID" value="AMX00272.1"/>
    <property type="molecule type" value="Genomic_DNA"/>
</dbReference>
<evidence type="ECO:0000256" key="12">
    <source>
        <dbReference type="ARBA" id="ARBA00022977"/>
    </source>
</evidence>
<evidence type="ECO:0000256" key="14">
    <source>
        <dbReference type="ARBA" id="ARBA00042102"/>
    </source>
</evidence>
<accession>A0A143HG97</accession>
<dbReference type="AlphaFoldDB" id="A0A143HG97"/>
<dbReference type="SUPFAM" id="SSF53613">
    <property type="entry name" value="Ribokinase-like"/>
    <property type="match status" value="1"/>
</dbReference>
<dbReference type="GO" id="GO:0005829">
    <property type="term" value="C:cytosol"/>
    <property type="evidence" value="ECO:0007669"/>
    <property type="project" value="TreeGrafter"/>
</dbReference>
<dbReference type="CDD" id="cd01169">
    <property type="entry name" value="HMPP_kinase"/>
    <property type="match status" value="1"/>
</dbReference>
<evidence type="ECO:0000256" key="3">
    <source>
        <dbReference type="ARBA" id="ARBA00004769"/>
    </source>
</evidence>
<evidence type="ECO:0000313" key="17">
    <source>
        <dbReference type="EMBL" id="AMX00272.1"/>
    </source>
</evidence>
<reference evidence="18" key="2">
    <citation type="submission" date="2016-03" db="EMBL/GenBank/DDBJ databases">
        <authorList>
            <person name="Ploux O."/>
        </authorList>
    </citation>
    <scope>NUCLEOTIDE SEQUENCE [LARGE SCALE GENOMIC DNA]</scope>
    <source>
        <strain evidence="18">PP9</strain>
    </source>
</reference>
<evidence type="ECO:0000256" key="10">
    <source>
        <dbReference type="ARBA" id="ARBA00022777"/>
    </source>
</evidence>
<keyword evidence="18" id="KW-1185">Reference proteome</keyword>
<dbReference type="InterPro" id="IPR013749">
    <property type="entry name" value="PM/HMP-P_kinase-1"/>
</dbReference>
<dbReference type="InterPro" id="IPR004399">
    <property type="entry name" value="HMP/HMP-P_kinase_dom"/>
</dbReference>
<keyword evidence="9" id="KW-0547">Nucleotide-binding</keyword>
<comment type="catalytic activity">
    <reaction evidence="2">
        <text>4-amino-2-methyl-5-(phosphooxymethyl)pyrimidine + ATP = 4-amino-2-methyl-5-(diphosphooxymethyl)pyrimidine + ADP</text>
        <dbReference type="Rhea" id="RHEA:19893"/>
        <dbReference type="ChEBI" id="CHEBI:30616"/>
        <dbReference type="ChEBI" id="CHEBI:57841"/>
        <dbReference type="ChEBI" id="CHEBI:58354"/>
        <dbReference type="ChEBI" id="CHEBI:456216"/>
        <dbReference type="EC" id="2.7.4.7"/>
    </reaction>
</comment>
<evidence type="ECO:0000256" key="4">
    <source>
        <dbReference type="ARBA" id="ARBA00009879"/>
    </source>
</evidence>
<evidence type="ECO:0000256" key="1">
    <source>
        <dbReference type="ARBA" id="ARBA00000151"/>
    </source>
</evidence>
<dbReference type="OrthoDB" id="9810880at2"/>
<evidence type="ECO:0000256" key="13">
    <source>
        <dbReference type="ARBA" id="ARBA00037917"/>
    </source>
</evidence>
<keyword evidence="12" id="KW-0784">Thiamine biosynthesis</keyword>
<evidence type="ECO:0000256" key="2">
    <source>
        <dbReference type="ARBA" id="ARBA00000565"/>
    </source>
</evidence>
<evidence type="ECO:0000256" key="6">
    <source>
        <dbReference type="ARBA" id="ARBA00012963"/>
    </source>
</evidence>
<keyword evidence="10 17" id="KW-0418">Kinase</keyword>
<reference evidence="17 18" key="1">
    <citation type="journal article" date="2016" name="Genome Announc.">
        <title>Whole-Genome Sequence of Rummeliibacillus stabekisii Strain PP9 Isolated from Antarctic Soil.</title>
        <authorList>
            <person name="da Mota F.F."/>
            <person name="Vollu R.E."/>
            <person name="Jurelevicius D."/>
            <person name="Seldin L."/>
        </authorList>
    </citation>
    <scope>NUCLEOTIDE SEQUENCE [LARGE SCALE GENOMIC DNA]</scope>
    <source>
        <strain evidence="17 18">PP9</strain>
    </source>
</reference>
<dbReference type="Gene3D" id="3.40.1190.20">
    <property type="match status" value="1"/>
</dbReference>
<keyword evidence="8" id="KW-0808">Transferase</keyword>